<organism evidence="2 3">
    <name type="scientific">Phomopsis amygdali</name>
    <name type="common">Fusicoccum amygdali</name>
    <dbReference type="NCBI Taxonomy" id="1214568"/>
    <lineage>
        <taxon>Eukaryota</taxon>
        <taxon>Fungi</taxon>
        <taxon>Dikarya</taxon>
        <taxon>Ascomycota</taxon>
        <taxon>Pezizomycotina</taxon>
        <taxon>Sordariomycetes</taxon>
        <taxon>Sordariomycetidae</taxon>
        <taxon>Diaporthales</taxon>
        <taxon>Diaporthaceae</taxon>
        <taxon>Diaporthe</taxon>
    </lineage>
</organism>
<evidence type="ECO:0000313" key="3">
    <source>
        <dbReference type="Proteomes" id="UP001265746"/>
    </source>
</evidence>
<feature type="region of interest" description="Disordered" evidence="1">
    <location>
        <begin position="301"/>
        <end position="338"/>
    </location>
</feature>
<protein>
    <submittedName>
        <fullName evidence="2">Uncharacterized protein</fullName>
    </submittedName>
</protein>
<dbReference type="Proteomes" id="UP001265746">
    <property type="component" value="Unassembled WGS sequence"/>
</dbReference>
<dbReference type="AlphaFoldDB" id="A0AAD9W563"/>
<comment type="caution">
    <text evidence="2">The sequence shown here is derived from an EMBL/GenBank/DDBJ whole genome shotgun (WGS) entry which is preliminary data.</text>
</comment>
<evidence type="ECO:0000256" key="1">
    <source>
        <dbReference type="SAM" id="MobiDB-lite"/>
    </source>
</evidence>
<dbReference type="EMBL" id="JAUJFL010000002">
    <property type="protein sequence ID" value="KAK2609400.1"/>
    <property type="molecule type" value="Genomic_DNA"/>
</dbReference>
<sequence>MSQPQESQEHQMQAKTLGRFSCFQVLPSELQLMVFEEVVLATLKPRVVLLDVEARSSFHPDFHLICWQITVENRQQLHEENPSVVAHKIMGISSAGGYTGTRFLNTLNVIDPPRYCSALFGLGVSLAWDLFWLPDNLEQFMATRQYPALLRGPTDEDEINFIMMSLHVFEEAVRWAGRRWEQHEELNENTQRRQFLLNEVFECFPSSWELVIMVNVPRGHISWDEVQLTGINDPEILTMGDREDGPDRCHSVYQTYEMLHDGLMEVYASQLNEGNEDLLFRDGLERAWPQLSFAFRKSAYRRDSGPMTTGPVGSGSRKRSRDVDDIEVEERAAKRREK</sequence>
<gene>
    <name evidence="2" type="ORF">N8I77_002897</name>
</gene>
<accession>A0AAD9W563</accession>
<keyword evidence="3" id="KW-1185">Reference proteome</keyword>
<name>A0AAD9W563_PHOAM</name>
<evidence type="ECO:0000313" key="2">
    <source>
        <dbReference type="EMBL" id="KAK2609400.1"/>
    </source>
</evidence>
<reference evidence="2" key="1">
    <citation type="submission" date="2023-06" db="EMBL/GenBank/DDBJ databases">
        <authorList>
            <person name="Noh H."/>
        </authorList>
    </citation>
    <scope>NUCLEOTIDE SEQUENCE</scope>
    <source>
        <strain evidence="2">DUCC20226</strain>
    </source>
</reference>
<proteinExistence type="predicted"/>